<dbReference type="Proteomes" id="UP000014760">
    <property type="component" value="Unassembled WGS sequence"/>
</dbReference>
<organism evidence="11">
    <name type="scientific">Capitella teleta</name>
    <name type="common">Polychaete worm</name>
    <dbReference type="NCBI Taxonomy" id="283909"/>
    <lineage>
        <taxon>Eukaryota</taxon>
        <taxon>Metazoa</taxon>
        <taxon>Spiralia</taxon>
        <taxon>Lophotrochozoa</taxon>
        <taxon>Annelida</taxon>
        <taxon>Polychaeta</taxon>
        <taxon>Sedentaria</taxon>
        <taxon>Scolecida</taxon>
        <taxon>Capitellidae</taxon>
        <taxon>Capitella</taxon>
    </lineage>
</organism>
<feature type="region of interest" description="Disordered" evidence="8">
    <location>
        <begin position="1314"/>
        <end position="1353"/>
    </location>
</feature>
<dbReference type="OrthoDB" id="6513042at2759"/>
<evidence type="ECO:0008006" key="14">
    <source>
        <dbReference type="Google" id="ProtNLM"/>
    </source>
</evidence>
<dbReference type="GO" id="GO:0045003">
    <property type="term" value="P:double-strand break repair via synthesis-dependent strand annealing"/>
    <property type="evidence" value="ECO:0007669"/>
    <property type="project" value="TreeGrafter"/>
</dbReference>
<dbReference type="GO" id="GO:0036297">
    <property type="term" value="P:interstrand cross-link repair"/>
    <property type="evidence" value="ECO:0007669"/>
    <property type="project" value="TreeGrafter"/>
</dbReference>
<dbReference type="EMBL" id="AMQN01001939">
    <property type="status" value="NOT_ANNOTATED_CDS"/>
    <property type="molecule type" value="Genomic_DNA"/>
</dbReference>
<evidence type="ECO:0000256" key="5">
    <source>
        <dbReference type="ARBA" id="ARBA00022806"/>
    </source>
</evidence>
<comment type="similarity">
    <text evidence="2">Belongs to the DEAD box helicase family. DEAH subfamily. FANCM sub-subfamily.</text>
</comment>
<dbReference type="InterPro" id="IPR027417">
    <property type="entry name" value="P-loop_NTPase"/>
</dbReference>
<evidence type="ECO:0000313" key="11">
    <source>
        <dbReference type="EMBL" id="ELT99493.1"/>
    </source>
</evidence>
<feature type="compositionally biased region" description="Basic and acidic residues" evidence="8">
    <location>
        <begin position="1147"/>
        <end position="1159"/>
    </location>
</feature>
<dbReference type="HOGENOM" id="CLU_245730_0_0_1"/>
<dbReference type="Gene3D" id="1.20.1320.20">
    <property type="entry name" value="hef helicase domain"/>
    <property type="match status" value="1"/>
</dbReference>
<dbReference type="InterPro" id="IPR014001">
    <property type="entry name" value="Helicase_ATP-bd"/>
</dbReference>
<dbReference type="CDD" id="cd18033">
    <property type="entry name" value="DEXDc_FANCM"/>
    <property type="match status" value="1"/>
</dbReference>
<dbReference type="GO" id="GO:0005634">
    <property type="term" value="C:nucleus"/>
    <property type="evidence" value="ECO:0007669"/>
    <property type="project" value="UniProtKB-SubCell"/>
</dbReference>
<dbReference type="GO" id="GO:0043138">
    <property type="term" value="F:3'-5' DNA helicase activity"/>
    <property type="evidence" value="ECO:0007669"/>
    <property type="project" value="InterPro"/>
</dbReference>
<proteinExistence type="inferred from homology"/>
<dbReference type="STRING" id="283909.R7TZW7"/>
<dbReference type="Gene3D" id="3.40.50.300">
    <property type="entry name" value="P-loop containing nucleotide triphosphate hydrolases"/>
    <property type="match status" value="2"/>
</dbReference>
<evidence type="ECO:0000313" key="13">
    <source>
        <dbReference type="Proteomes" id="UP000014760"/>
    </source>
</evidence>
<evidence type="ECO:0000256" key="3">
    <source>
        <dbReference type="ARBA" id="ARBA00022741"/>
    </source>
</evidence>
<dbReference type="InterPro" id="IPR039686">
    <property type="entry name" value="FANCM/Mph1-like_ID"/>
</dbReference>
<evidence type="ECO:0000313" key="12">
    <source>
        <dbReference type="EnsemblMetazoa" id="CapteP222339"/>
    </source>
</evidence>
<gene>
    <name evidence="11" type="ORF">CAPTEDRAFT_222339</name>
</gene>
<dbReference type="SMART" id="SM00490">
    <property type="entry name" value="HELICc"/>
    <property type="match status" value="1"/>
</dbReference>
<reference evidence="11 13" key="2">
    <citation type="journal article" date="2013" name="Nature">
        <title>Insights into bilaterian evolution from three spiralian genomes.</title>
        <authorList>
            <person name="Simakov O."/>
            <person name="Marletaz F."/>
            <person name="Cho S.J."/>
            <person name="Edsinger-Gonzales E."/>
            <person name="Havlak P."/>
            <person name="Hellsten U."/>
            <person name="Kuo D.H."/>
            <person name="Larsson T."/>
            <person name="Lv J."/>
            <person name="Arendt D."/>
            <person name="Savage R."/>
            <person name="Osoegawa K."/>
            <person name="de Jong P."/>
            <person name="Grimwood J."/>
            <person name="Chapman J.A."/>
            <person name="Shapiro H."/>
            <person name="Aerts A."/>
            <person name="Otillar R.P."/>
            <person name="Terry A.Y."/>
            <person name="Boore J.L."/>
            <person name="Grigoriev I.V."/>
            <person name="Lindberg D.R."/>
            <person name="Seaver E.C."/>
            <person name="Weisblat D.A."/>
            <person name="Putnam N.H."/>
            <person name="Rokhsar D.S."/>
        </authorList>
    </citation>
    <scope>NUCLEOTIDE SEQUENCE</scope>
    <source>
        <strain evidence="11 13">I ESC-2004</strain>
    </source>
</reference>
<dbReference type="SMART" id="SM00487">
    <property type="entry name" value="DEXDc"/>
    <property type="match status" value="1"/>
</dbReference>
<evidence type="ECO:0000256" key="4">
    <source>
        <dbReference type="ARBA" id="ARBA00022801"/>
    </source>
</evidence>
<dbReference type="GO" id="GO:0000400">
    <property type="term" value="F:four-way junction DNA binding"/>
    <property type="evidence" value="ECO:0007669"/>
    <property type="project" value="TreeGrafter"/>
</dbReference>
<comment type="subcellular location">
    <subcellularLocation>
        <location evidence="1">Nucleus</location>
    </subcellularLocation>
</comment>
<reference evidence="13" key="1">
    <citation type="submission" date="2012-12" db="EMBL/GenBank/DDBJ databases">
        <authorList>
            <person name="Hellsten U."/>
            <person name="Grimwood J."/>
            <person name="Chapman J.A."/>
            <person name="Shapiro H."/>
            <person name="Aerts A."/>
            <person name="Otillar R.P."/>
            <person name="Terry A.Y."/>
            <person name="Boore J.L."/>
            <person name="Simakov O."/>
            <person name="Marletaz F."/>
            <person name="Cho S.-J."/>
            <person name="Edsinger-Gonzales E."/>
            <person name="Havlak P."/>
            <person name="Kuo D.-H."/>
            <person name="Larsson T."/>
            <person name="Lv J."/>
            <person name="Arendt D."/>
            <person name="Savage R."/>
            <person name="Osoegawa K."/>
            <person name="de Jong P."/>
            <person name="Lindberg D.R."/>
            <person name="Seaver E.C."/>
            <person name="Weisblat D.A."/>
            <person name="Putnam N.H."/>
            <person name="Grigoriev I.V."/>
            <person name="Rokhsar D.S."/>
        </authorList>
    </citation>
    <scope>NUCLEOTIDE SEQUENCE</scope>
    <source>
        <strain evidence="13">I ESC-2004</strain>
    </source>
</reference>
<dbReference type="PANTHER" id="PTHR14025">
    <property type="entry name" value="FANCONI ANEMIA GROUP M FANCM FAMILY MEMBER"/>
    <property type="match status" value="1"/>
</dbReference>
<evidence type="ECO:0000259" key="9">
    <source>
        <dbReference type="PROSITE" id="PS51192"/>
    </source>
</evidence>
<accession>R7TZW7</accession>
<dbReference type="PROSITE" id="PS51194">
    <property type="entry name" value="HELICASE_CTER"/>
    <property type="match status" value="1"/>
</dbReference>
<feature type="compositionally biased region" description="Basic residues" evidence="8">
    <location>
        <begin position="1338"/>
        <end position="1351"/>
    </location>
</feature>
<dbReference type="SUPFAM" id="SSF52540">
    <property type="entry name" value="P-loop containing nucleoside triphosphate hydrolases"/>
    <property type="match status" value="1"/>
</dbReference>
<feature type="domain" description="Helicase C-terminal" evidence="10">
    <location>
        <begin position="459"/>
        <end position="625"/>
    </location>
</feature>
<dbReference type="CDD" id="cd18801">
    <property type="entry name" value="SF2_C_FANCM_Hef"/>
    <property type="match status" value="1"/>
</dbReference>
<feature type="region of interest" description="Disordered" evidence="8">
    <location>
        <begin position="1"/>
        <end position="27"/>
    </location>
</feature>
<dbReference type="InterPro" id="IPR001650">
    <property type="entry name" value="Helicase_C-like"/>
</dbReference>
<feature type="compositionally biased region" description="Basic and acidic residues" evidence="8">
    <location>
        <begin position="1000"/>
        <end position="1028"/>
    </location>
</feature>
<evidence type="ECO:0000256" key="2">
    <source>
        <dbReference type="ARBA" id="ARBA00009889"/>
    </source>
</evidence>
<dbReference type="InterPro" id="IPR011545">
    <property type="entry name" value="DEAD/DEAH_box_helicase_dom"/>
</dbReference>
<dbReference type="Pfam" id="PF16783">
    <property type="entry name" value="FANCM-MHF_bd"/>
    <property type="match status" value="1"/>
</dbReference>
<evidence type="ECO:0000256" key="1">
    <source>
        <dbReference type="ARBA" id="ARBA00004123"/>
    </source>
</evidence>
<keyword evidence="5" id="KW-0347">Helicase</keyword>
<dbReference type="PANTHER" id="PTHR14025:SF20">
    <property type="entry name" value="FANCONI ANEMIA GROUP M PROTEIN"/>
    <property type="match status" value="1"/>
</dbReference>
<dbReference type="EnsemblMetazoa" id="CapteT222339">
    <property type="protein sequence ID" value="CapteP222339"/>
    <property type="gene ID" value="CapteG222339"/>
</dbReference>
<evidence type="ECO:0000256" key="6">
    <source>
        <dbReference type="ARBA" id="ARBA00022840"/>
    </source>
</evidence>
<keyword evidence="3" id="KW-0547">Nucleotide-binding</keyword>
<feature type="domain" description="Helicase ATP-binding" evidence="9">
    <location>
        <begin position="117"/>
        <end position="285"/>
    </location>
</feature>
<keyword evidence="4" id="KW-0378">Hydrolase</keyword>
<feature type="region of interest" description="Disordered" evidence="8">
    <location>
        <begin position="1000"/>
        <end position="1035"/>
    </location>
</feature>
<dbReference type="FunFam" id="3.40.50.300:FF:000861">
    <property type="entry name" value="Fanconi anemia, complementation group M"/>
    <property type="match status" value="1"/>
</dbReference>
<name>R7TZW7_CAPTE</name>
<feature type="region of interest" description="Disordered" evidence="8">
    <location>
        <begin position="1109"/>
        <end position="1159"/>
    </location>
</feature>
<dbReference type="InterPro" id="IPR031879">
    <property type="entry name" value="FANCM-MHF-bd"/>
</dbReference>
<dbReference type="GO" id="GO:0009378">
    <property type="term" value="F:four-way junction helicase activity"/>
    <property type="evidence" value="ECO:0007669"/>
    <property type="project" value="TreeGrafter"/>
</dbReference>
<dbReference type="Pfam" id="PF00270">
    <property type="entry name" value="DEAD"/>
    <property type="match status" value="1"/>
</dbReference>
<dbReference type="PROSITE" id="PS51192">
    <property type="entry name" value="HELICASE_ATP_BIND_1"/>
    <property type="match status" value="1"/>
</dbReference>
<dbReference type="Pfam" id="PF00271">
    <property type="entry name" value="Helicase_C"/>
    <property type="match status" value="1"/>
</dbReference>
<feature type="compositionally biased region" description="Basic and acidic residues" evidence="8">
    <location>
        <begin position="1114"/>
        <end position="1124"/>
    </location>
</feature>
<protein>
    <recommendedName>
        <fullName evidence="14">Fanconi anemia group M protein</fullName>
    </recommendedName>
</protein>
<dbReference type="CDD" id="cd12091">
    <property type="entry name" value="FANCM_ID"/>
    <property type="match status" value="1"/>
</dbReference>
<dbReference type="EMBL" id="KB306824">
    <property type="protein sequence ID" value="ELT99493.1"/>
    <property type="molecule type" value="Genomic_DNA"/>
</dbReference>
<sequence length="1565" mass="174126">MKKSKQTTLDFWKSGQKSVPSSAASNSAARPSAAAAAAVTINLCDEDDDDDLLMAAMDASPVSLQQPSTSYQRDLQAPASIPYSSRNSEDLHGFDVDAGQTWIYPTNYSVRDYQFSIVEQALFKNTMVVLPTGLGKTFVAAVVMYNFYLWYPQGKIVFMAPTKPLVAQQIEACYNVMGIPQSDMAEMTGAMQPKERVKMWRLKRIFFLTPQVMTNDLGRGACPSAQIKCLVVDEAHKALGNHAYCQVVSELSKVSVHFRVLALSATPGSDIKAVQQVLKSLLISHIELRSEESEDIQKYSHERSVEKIVVVEVVVNRLKRHGVLYNRPASSLSKFMFLKAREEFRQNPPPTLNPVNFGSIEGDFALGMSLYHGYELLQHHGLRSLHCFMQSLISGEKGNGRTRAELMRNQDFCQLMQELDAKFDPIKSAGPYLSQMTLNASQKKEFVAGHPKMSKLEEVVLEHFHSLEEQEQQTRIMIFSQYRDSVNEITQMLNQHRPLVKAMSFIGQSSAKKTSRGFTQKEQLKVMRAFREGGYNTLISTCVGEEGLDIGDVDLIICFDAHKSPIRLVQRMGRTGRKRRGRIVMLVTQGKEEQVYNQSLYNKKSIHKAILNGARSLEFYQGNPRMVPSGLTPSCHRMNLQGAGQYQASRRMLKPSAAAAGPGVSRRTGGKRSFGFLTETELNEWSLKFKVDFDVPLLPSSEFVSLGPRTQSANERHHGNTKERYLSLTEWLPWQNQLQKSTSLVGHAKRTRHFVELIEFMDVQNAVGPEEDAYGAEMRLYLNEADVLKNRPSSEHNDIRKFCTVKVKQSKKPKKRKTILDSSSEEEIFALESTKCSTSAEINAELGLCPDPAQCQSSIVHLISADSSDFESDAVASPQRLLPVDTEMPAEPPSSKGIPSEEEITNADACDQGALGDLSQLFPTFSSPEQSPVLISAFEQLVSLANRPKRIEVFKQEAELHNLNLLRQVLPESEQIISAESSMRAEVVDVSDDMLPAHEEHQMTQIKTPEKRSKEQKSEALWSSHEDVPSALFTPKTPVPSWSPVLCSTPHINGPSAGFSDKSLLDVFQTPFSCKRSKPLASRAEETSQISFTQALGMVHERSSRCISPPVVHTGEEHSTEPTKQRPAHGSVTPPPALQSAESNSKNIERTSQIEKSEFSDLGDFDLSLEFGDEIIPPSPEATELQQRQDFSQNASQSVLIGGVSGSLVSTQPAGNECSQVTEVTQGFDLAADLFDDLSPSLLEPKGHVTVDPVAEVSADDESILQCRPRKRAAILESPDAPSTGCNQEFVTPVKPALKSKRLAKKFPTKKISFDNDDDDDFENDNRSSSSFSLPAKRVQKKPKQHKKKKKACDFLEMEADLSGDERSADESEGSDYDQMDASFINDATQSASCLLHDSSEMHAVYMKSIQSPHVAQGKLKLAQHRNLDMDVYSQDPGDEEADDDYLKDSFCVSDEDYVKDAELSSFIADATPQRMKAEDSIMVRAKKTKKLLKGKRRRIVSQAISSSDDDEGQRLLTQTTTAASKRSNEYSIEVRGKISKSRALGIHKYLRSAFDLQMTPSRLK</sequence>
<evidence type="ECO:0000259" key="10">
    <source>
        <dbReference type="PROSITE" id="PS51194"/>
    </source>
</evidence>
<evidence type="ECO:0000256" key="8">
    <source>
        <dbReference type="SAM" id="MobiDB-lite"/>
    </source>
</evidence>
<dbReference type="GO" id="GO:0016787">
    <property type="term" value="F:hydrolase activity"/>
    <property type="evidence" value="ECO:0007669"/>
    <property type="project" value="UniProtKB-KW"/>
</dbReference>
<dbReference type="GO" id="GO:0005524">
    <property type="term" value="F:ATP binding"/>
    <property type="evidence" value="ECO:0007669"/>
    <property type="project" value="UniProtKB-KW"/>
</dbReference>
<reference evidence="12" key="3">
    <citation type="submission" date="2015-06" db="UniProtKB">
        <authorList>
            <consortium name="EnsemblMetazoa"/>
        </authorList>
    </citation>
    <scope>IDENTIFICATION</scope>
</reference>
<dbReference type="InterPro" id="IPR044749">
    <property type="entry name" value="FANCM_DEXDc"/>
</dbReference>
<dbReference type="EMBL" id="AMQN01001938">
    <property type="status" value="NOT_ANNOTATED_CDS"/>
    <property type="molecule type" value="Genomic_DNA"/>
</dbReference>
<keyword evidence="7" id="KW-0539">Nucleus</keyword>
<keyword evidence="6" id="KW-0067">ATP-binding</keyword>
<keyword evidence="13" id="KW-1185">Reference proteome</keyword>
<evidence type="ECO:0000256" key="7">
    <source>
        <dbReference type="ARBA" id="ARBA00023242"/>
    </source>
</evidence>